<feature type="compositionally biased region" description="Polar residues" evidence="8">
    <location>
        <begin position="60"/>
        <end position="73"/>
    </location>
</feature>
<reference evidence="10 11" key="1">
    <citation type="journal article" date="2020" name="Mol. Biol. Evol.">
        <title>Distinct Expression and Methylation Patterns for Genes with Different Fates following a Single Whole-Genome Duplication in Flowering Plants.</title>
        <authorList>
            <person name="Shi T."/>
            <person name="Rahmani R.S."/>
            <person name="Gugger P.F."/>
            <person name="Wang M."/>
            <person name="Li H."/>
            <person name="Zhang Y."/>
            <person name="Li Z."/>
            <person name="Wang Q."/>
            <person name="Van de Peer Y."/>
            <person name="Marchal K."/>
            <person name="Chen J."/>
        </authorList>
    </citation>
    <scope>NUCLEOTIDE SEQUENCE [LARGE SCALE GENOMIC DNA]</scope>
    <source>
        <tissue evidence="10">Leaf</tissue>
    </source>
</reference>
<comment type="similarity">
    <text evidence="2">Belongs to the C-terminally encoded plant signaling peptide (CEP) family.</text>
</comment>
<evidence type="ECO:0000256" key="1">
    <source>
        <dbReference type="ARBA" id="ARBA00004271"/>
    </source>
</evidence>
<evidence type="ECO:0000256" key="9">
    <source>
        <dbReference type="SAM" id="SignalP"/>
    </source>
</evidence>
<evidence type="ECO:0000313" key="10">
    <source>
        <dbReference type="EMBL" id="DAD22341.1"/>
    </source>
</evidence>
<proteinExistence type="inferred from homology"/>
<gene>
    <name evidence="10" type="ORF">HUJ06_023804</name>
</gene>
<feature type="region of interest" description="Disordered" evidence="8">
    <location>
        <begin position="34"/>
        <end position="121"/>
    </location>
</feature>
<evidence type="ECO:0000256" key="3">
    <source>
        <dbReference type="ARBA" id="ARBA00022523"/>
    </source>
</evidence>
<dbReference type="InterPro" id="IPR033250">
    <property type="entry name" value="CEP"/>
</dbReference>
<dbReference type="GO" id="GO:0006995">
    <property type="term" value="P:cellular response to nitrogen starvation"/>
    <property type="evidence" value="ECO:0007669"/>
    <property type="project" value="UniProtKB-ARBA"/>
</dbReference>
<keyword evidence="7" id="KW-0379">Hydroxylation</keyword>
<dbReference type="EMBL" id="DUZY01000001">
    <property type="protein sequence ID" value="DAD22341.1"/>
    <property type="molecule type" value="Genomic_DNA"/>
</dbReference>
<dbReference type="Proteomes" id="UP000607653">
    <property type="component" value="Unassembled WGS sequence"/>
</dbReference>
<accession>A0A822XT44</accession>
<dbReference type="GO" id="GO:0005179">
    <property type="term" value="F:hormone activity"/>
    <property type="evidence" value="ECO:0007669"/>
    <property type="project" value="UniProtKB-KW"/>
</dbReference>
<dbReference type="PANTHER" id="PTHR33348">
    <property type="entry name" value="PRECURSOR OF CEP5"/>
    <property type="match status" value="1"/>
</dbReference>
<dbReference type="GO" id="GO:0048046">
    <property type="term" value="C:apoplast"/>
    <property type="evidence" value="ECO:0007669"/>
    <property type="project" value="UniProtKB-SubCell"/>
</dbReference>
<dbReference type="PANTHER" id="PTHR33348:SF3">
    <property type="entry name" value="PRECURSOR OF CEP1"/>
    <property type="match status" value="1"/>
</dbReference>
<evidence type="ECO:0000256" key="7">
    <source>
        <dbReference type="ARBA" id="ARBA00023278"/>
    </source>
</evidence>
<dbReference type="GO" id="GO:0048364">
    <property type="term" value="P:root development"/>
    <property type="evidence" value="ECO:0007669"/>
    <property type="project" value="InterPro"/>
</dbReference>
<evidence type="ECO:0000256" key="8">
    <source>
        <dbReference type="SAM" id="MobiDB-lite"/>
    </source>
</evidence>
<comment type="caution">
    <text evidence="10">The sequence shown here is derived from an EMBL/GenBank/DDBJ whole genome shotgun (WGS) entry which is preliminary data.</text>
</comment>
<comment type="subcellular location">
    <subcellularLocation>
        <location evidence="1">Secreted</location>
        <location evidence="1">Extracellular space</location>
        <location evidence="1">Apoplast</location>
    </subcellularLocation>
</comment>
<evidence type="ECO:0008006" key="12">
    <source>
        <dbReference type="Google" id="ProtNLM"/>
    </source>
</evidence>
<keyword evidence="4" id="KW-0964">Secreted</keyword>
<evidence type="ECO:0000256" key="5">
    <source>
        <dbReference type="ARBA" id="ARBA00022702"/>
    </source>
</evidence>
<evidence type="ECO:0000313" key="11">
    <source>
        <dbReference type="Proteomes" id="UP000607653"/>
    </source>
</evidence>
<name>A0A822XT44_NELNU</name>
<feature type="signal peptide" evidence="9">
    <location>
        <begin position="1"/>
        <end position="28"/>
    </location>
</feature>
<dbReference type="AlphaFoldDB" id="A0A822XT44"/>
<keyword evidence="6 9" id="KW-0732">Signal</keyword>
<sequence>MAKVNCILTCASLLFLVFSHQLCSIVEGRPLSLGKDKELNKKSVMATENSLRGTRKESENNSSPLSQTTTSMVASMDESGAPPVSGQDGYSQAGPLDSSHIDGFRPTTPGHSPGIGHSHGN</sequence>
<feature type="compositionally biased region" description="Low complexity" evidence="8">
    <location>
        <begin position="109"/>
        <end position="121"/>
    </location>
</feature>
<evidence type="ECO:0000256" key="6">
    <source>
        <dbReference type="ARBA" id="ARBA00022729"/>
    </source>
</evidence>
<keyword evidence="3" id="KW-0052">Apoplast</keyword>
<dbReference type="GO" id="GO:1902025">
    <property type="term" value="P:nitrate import"/>
    <property type="evidence" value="ECO:0007669"/>
    <property type="project" value="UniProtKB-ARBA"/>
</dbReference>
<evidence type="ECO:0000256" key="4">
    <source>
        <dbReference type="ARBA" id="ARBA00022525"/>
    </source>
</evidence>
<organism evidence="10 11">
    <name type="scientific">Nelumbo nucifera</name>
    <name type="common">Sacred lotus</name>
    <dbReference type="NCBI Taxonomy" id="4432"/>
    <lineage>
        <taxon>Eukaryota</taxon>
        <taxon>Viridiplantae</taxon>
        <taxon>Streptophyta</taxon>
        <taxon>Embryophyta</taxon>
        <taxon>Tracheophyta</taxon>
        <taxon>Spermatophyta</taxon>
        <taxon>Magnoliopsida</taxon>
        <taxon>Proteales</taxon>
        <taxon>Nelumbonaceae</taxon>
        <taxon>Nelumbo</taxon>
    </lineage>
</organism>
<protein>
    <recommendedName>
        <fullName evidence="12">Precursor of CEP9-like</fullName>
    </recommendedName>
</protein>
<feature type="chain" id="PRO_5032633006" description="Precursor of CEP9-like" evidence="9">
    <location>
        <begin position="29"/>
        <end position="121"/>
    </location>
</feature>
<keyword evidence="11" id="KW-1185">Reference proteome</keyword>
<evidence type="ECO:0000256" key="2">
    <source>
        <dbReference type="ARBA" id="ARBA00008963"/>
    </source>
</evidence>
<keyword evidence="5" id="KW-0372">Hormone</keyword>